<dbReference type="InterPro" id="IPR027470">
    <property type="entry name" value="Cation_efflux_CTD"/>
</dbReference>
<dbReference type="PANTHER" id="PTHR11562:SF17">
    <property type="entry name" value="RE54080P-RELATED"/>
    <property type="match status" value="1"/>
</dbReference>
<evidence type="ECO:0000256" key="1">
    <source>
        <dbReference type="ARBA" id="ARBA00008873"/>
    </source>
</evidence>
<dbReference type="Proteomes" id="UP000663873">
    <property type="component" value="Unassembled WGS sequence"/>
</dbReference>
<proteinExistence type="inferred from homology"/>
<evidence type="ECO:0000259" key="3">
    <source>
        <dbReference type="Pfam" id="PF16916"/>
    </source>
</evidence>
<dbReference type="GO" id="GO:0010043">
    <property type="term" value="P:response to zinc ion"/>
    <property type="evidence" value="ECO:0007669"/>
    <property type="project" value="TreeGrafter"/>
</dbReference>
<keyword evidence="2" id="KW-0864">Zinc transport</keyword>
<evidence type="ECO:0000313" key="4">
    <source>
        <dbReference type="EMBL" id="CAF4915781.1"/>
    </source>
</evidence>
<dbReference type="InterPro" id="IPR050681">
    <property type="entry name" value="CDF/SLC30A"/>
</dbReference>
<organism evidence="4 5">
    <name type="scientific">Rotaria socialis</name>
    <dbReference type="NCBI Taxonomy" id="392032"/>
    <lineage>
        <taxon>Eukaryota</taxon>
        <taxon>Metazoa</taxon>
        <taxon>Spiralia</taxon>
        <taxon>Gnathifera</taxon>
        <taxon>Rotifera</taxon>
        <taxon>Eurotatoria</taxon>
        <taxon>Bdelloidea</taxon>
        <taxon>Philodinida</taxon>
        <taxon>Philodinidae</taxon>
        <taxon>Rotaria</taxon>
    </lineage>
</organism>
<dbReference type="EMBL" id="CAJOBP010081284">
    <property type="protein sequence ID" value="CAF4915781.1"/>
    <property type="molecule type" value="Genomic_DNA"/>
</dbReference>
<keyword evidence="2" id="KW-0813">Transport</keyword>
<dbReference type="AlphaFoldDB" id="A0A821VYY9"/>
<evidence type="ECO:0000256" key="2">
    <source>
        <dbReference type="ARBA" id="ARBA00022906"/>
    </source>
</evidence>
<evidence type="ECO:0000313" key="5">
    <source>
        <dbReference type="Proteomes" id="UP000663873"/>
    </source>
</evidence>
<sequence>MRDIIFVLMEAVPPHVNYSRVVDDLLRIPGVRNAHSLHIWSLSMQRAALSVHVA</sequence>
<dbReference type="GO" id="GO:0005385">
    <property type="term" value="F:zinc ion transmembrane transporter activity"/>
    <property type="evidence" value="ECO:0007669"/>
    <property type="project" value="TreeGrafter"/>
</dbReference>
<keyword evidence="2" id="KW-0862">Zinc</keyword>
<feature type="domain" description="Cation efflux protein cytoplasmic" evidence="3">
    <location>
        <begin position="13"/>
        <end position="54"/>
    </location>
</feature>
<gene>
    <name evidence="4" type="ORF">UJA718_LOCUS46180</name>
</gene>
<keyword evidence="5" id="KW-1185">Reference proteome</keyword>
<reference evidence="4" key="1">
    <citation type="submission" date="2021-02" db="EMBL/GenBank/DDBJ databases">
        <authorList>
            <person name="Nowell W R."/>
        </authorList>
    </citation>
    <scope>NUCLEOTIDE SEQUENCE</scope>
</reference>
<name>A0A821VYY9_9BILA</name>
<dbReference type="GO" id="GO:0005886">
    <property type="term" value="C:plasma membrane"/>
    <property type="evidence" value="ECO:0007669"/>
    <property type="project" value="TreeGrafter"/>
</dbReference>
<dbReference type="Pfam" id="PF16916">
    <property type="entry name" value="ZT_dimer"/>
    <property type="match status" value="1"/>
</dbReference>
<protein>
    <recommendedName>
        <fullName evidence="3">Cation efflux protein cytoplasmic domain-containing protein</fullName>
    </recommendedName>
</protein>
<comment type="similarity">
    <text evidence="1">Belongs to the cation diffusion facilitator (CDF) transporter (TC 2.A.4) family. SLC30A subfamily.</text>
</comment>
<feature type="non-terminal residue" evidence="4">
    <location>
        <position position="1"/>
    </location>
</feature>
<comment type="caution">
    <text evidence="4">The sequence shown here is derived from an EMBL/GenBank/DDBJ whole genome shotgun (WGS) entry which is preliminary data.</text>
</comment>
<dbReference type="PANTHER" id="PTHR11562">
    <property type="entry name" value="CATION EFFLUX PROTEIN/ ZINC TRANSPORTER"/>
    <property type="match status" value="1"/>
</dbReference>
<keyword evidence="2" id="KW-0406">Ion transport</keyword>
<accession>A0A821VYY9</accession>